<keyword evidence="1" id="KW-0472">Membrane</keyword>
<evidence type="ECO:0000313" key="3">
    <source>
        <dbReference type="Proteomes" id="UP001375240"/>
    </source>
</evidence>
<dbReference type="PANTHER" id="PTHR37919:SF2">
    <property type="entry name" value="EXPERA DOMAIN-CONTAINING PROTEIN"/>
    <property type="match status" value="1"/>
</dbReference>
<gene>
    <name evidence="2" type="ORF">TWF696_004629</name>
</gene>
<name>A0AAV9V7F9_9PEZI</name>
<feature type="transmembrane region" description="Helical" evidence="1">
    <location>
        <begin position="29"/>
        <end position="49"/>
    </location>
</feature>
<dbReference type="PANTHER" id="PTHR37919">
    <property type="entry name" value="PROTEIN CBG05606"/>
    <property type="match status" value="1"/>
</dbReference>
<reference evidence="2 3" key="1">
    <citation type="submission" date="2019-10" db="EMBL/GenBank/DDBJ databases">
        <authorList>
            <person name="Palmer J.M."/>
        </authorList>
    </citation>
    <scope>NUCLEOTIDE SEQUENCE [LARGE SCALE GENOMIC DNA]</scope>
    <source>
        <strain evidence="2 3">TWF696</strain>
    </source>
</reference>
<dbReference type="Proteomes" id="UP001375240">
    <property type="component" value="Unassembled WGS sequence"/>
</dbReference>
<feature type="transmembrane region" description="Helical" evidence="1">
    <location>
        <begin position="164"/>
        <end position="183"/>
    </location>
</feature>
<evidence type="ECO:0000313" key="2">
    <source>
        <dbReference type="EMBL" id="KAK6355530.1"/>
    </source>
</evidence>
<feature type="transmembrane region" description="Helical" evidence="1">
    <location>
        <begin position="99"/>
        <end position="118"/>
    </location>
</feature>
<keyword evidence="1" id="KW-0812">Transmembrane</keyword>
<evidence type="ECO:0008006" key="4">
    <source>
        <dbReference type="Google" id="ProtNLM"/>
    </source>
</evidence>
<feature type="transmembrane region" description="Helical" evidence="1">
    <location>
        <begin position="125"/>
        <end position="144"/>
    </location>
</feature>
<accession>A0AAV9V7F9</accession>
<dbReference type="AlphaFoldDB" id="A0AAV9V7F9"/>
<protein>
    <recommendedName>
        <fullName evidence="4">EXPERA domain-containing protein</fullName>
    </recommendedName>
</protein>
<proteinExistence type="predicted"/>
<comment type="caution">
    <text evidence="2">The sequence shown here is derived from an EMBL/GenBank/DDBJ whole genome shotgun (WGS) entry which is preliminary data.</text>
</comment>
<organism evidence="2 3">
    <name type="scientific">Orbilia brochopaga</name>
    <dbReference type="NCBI Taxonomy" id="3140254"/>
    <lineage>
        <taxon>Eukaryota</taxon>
        <taxon>Fungi</taxon>
        <taxon>Dikarya</taxon>
        <taxon>Ascomycota</taxon>
        <taxon>Pezizomycotina</taxon>
        <taxon>Orbiliomycetes</taxon>
        <taxon>Orbiliales</taxon>
        <taxon>Orbiliaceae</taxon>
        <taxon>Orbilia</taxon>
    </lineage>
</organism>
<dbReference type="EMBL" id="JAVHNQ010000002">
    <property type="protein sequence ID" value="KAK6355530.1"/>
    <property type="molecule type" value="Genomic_DNA"/>
</dbReference>
<evidence type="ECO:0000256" key="1">
    <source>
        <dbReference type="SAM" id="Phobius"/>
    </source>
</evidence>
<keyword evidence="1" id="KW-1133">Transmembrane helix</keyword>
<sequence>MSPPVSTRSIKVATKNAAPRFRHTPPRLFLLWLSVSLPLVMWDASYVFLRPHSMPGGKYHWPWTAYDIYAEVDLVYGRKHYEDGEGFNPMQSTLNVIETLVYLYYLYLVGFGATGGVGGRRGATALVCAFAGSVATFWKTLLYMLLEVLGNYKNTGHNSPSTFFFLWILPNSPWLLFPARWIYVFGQELVASLAGQAASH</sequence>
<keyword evidence="3" id="KW-1185">Reference proteome</keyword>